<gene>
    <name evidence="4" type="ORF">DPF_0079</name>
</gene>
<sequence length="174" mass="19277">MKPTTIILTGAPQSGKSTLLARALDRLSDLKTTGFLAKGLWKNNLREGFDLVDLTTGKTTPLARRNPLAPPKTIPFTFFREGMEAGNKALDPAKCKHADLVCVDEVGKLEMQGRGWARLLGPLLQLEHPVHLWVVRQELVHPVSCIWSLQNPVIVDVHDPTALELLVTHIRTQP</sequence>
<dbReference type="InterPro" id="IPR004948">
    <property type="entry name" value="Nuc-triphosphatase_THEP1"/>
</dbReference>
<evidence type="ECO:0000313" key="4">
    <source>
        <dbReference type="EMBL" id="GAU07401.1"/>
    </source>
</evidence>
<dbReference type="InterPro" id="IPR027417">
    <property type="entry name" value="P-loop_NTPase"/>
</dbReference>
<dbReference type="Proteomes" id="UP000095200">
    <property type="component" value="Unassembled WGS sequence"/>
</dbReference>
<evidence type="ECO:0000256" key="3">
    <source>
        <dbReference type="ARBA" id="ARBA00022840"/>
    </source>
</evidence>
<dbReference type="OrthoDB" id="5420991at2"/>
<protein>
    <submittedName>
        <fullName evidence="4">Nucleoside triphosphatase</fullName>
    </submittedName>
</protein>
<dbReference type="PANTHER" id="PTHR43146:SF1">
    <property type="entry name" value="CANCER-RELATED NUCLEOSIDE-TRIPHOSPHATASE"/>
    <property type="match status" value="1"/>
</dbReference>
<dbReference type="GO" id="GO:0017111">
    <property type="term" value="F:ribonucleoside triphosphate phosphatase activity"/>
    <property type="evidence" value="ECO:0007669"/>
    <property type="project" value="InterPro"/>
</dbReference>
<keyword evidence="3" id="KW-0067">ATP-binding</keyword>
<comment type="caution">
    <text evidence="4">The sequence shown here is derived from an EMBL/GenBank/DDBJ whole genome shotgun (WGS) entry which is preliminary data.</text>
</comment>
<dbReference type="PANTHER" id="PTHR43146">
    <property type="entry name" value="CANCER-RELATED NUCLEOSIDE-TRIPHOSPHATASE"/>
    <property type="match status" value="1"/>
</dbReference>
<dbReference type="Pfam" id="PF03266">
    <property type="entry name" value="NTPase_1"/>
    <property type="match status" value="1"/>
</dbReference>
<dbReference type="EMBL" id="BDFE01000004">
    <property type="protein sequence ID" value="GAU07401.1"/>
    <property type="molecule type" value="Genomic_DNA"/>
</dbReference>
<keyword evidence="1" id="KW-0547">Nucleotide-binding</keyword>
<dbReference type="GO" id="GO:0005524">
    <property type="term" value="F:ATP binding"/>
    <property type="evidence" value="ECO:0007669"/>
    <property type="project" value="UniProtKB-KW"/>
</dbReference>
<accession>A0A194AE47</accession>
<proteinExistence type="predicted"/>
<keyword evidence="5" id="KW-1185">Reference proteome</keyword>
<keyword evidence="2" id="KW-0378">Hydrolase</keyword>
<evidence type="ECO:0000256" key="1">
    <source>
        <dbReference type="ARBA" id="ARBA00022741"/>
    </source>
</evidence>
<dbReference type="RefSeq" id="WP_069856841.1">
    <property type="nucleotide sequence ID" value="NZ_BDFE01000004.1"/>
</dbReference>
<dbReference type="STRING" id="1592317.DPF_0079"/>
<name>A0A194AE47_9BACT</name>
<evidence type="ECO:0000313" key="5">
    <source>
        <dbReference type="Proteomes" id="UP000095200"/>
    </source>
</evidence>
<evidence type="ECO:0000256" key="2">
    <source>
        <dbReference type="ARBA" id="ARBA00022801"/>
    </source>
</evidence>
<organism evidence="4 5">
    <name type="scientific">Desulfoplanes formicivorans</name>
    <dbReference type="NCBI Taxonomy" id="1592317"/>
    <lineage>
        <taxon>Bacteria</taxon>
        <taxon>Pseudomonadati</taxon>
        <taxon>Thermodesulfobacteriota</taxon>
        <taxon>Desulfovibrionia</taxon>
        <taxon>Desulfovibrionales</taxon>
        <taxon>Desulfoplanaceae</taxon>
        <taxon>Desulfoplanes</taxon>
    </lineage>
</organism>
<dbReference type="AlphaFoldDB" id="A0A194AE47"/>
<reference evidence="5" key="1">
    <citation type="submission" date="2016-06" db="EMBL/GenBank/DDBJ databases">
        <title>Draft genome sequence of Desulfoplanes formicivorans strain Pf12B.</title>
        <authorList>
            <person name="Watanabe M."/>
            <person name="Kojima H."/>
            <person name="Fukui M."/>
        </authorList>
    </citation>
    <scope>NUCLEOTIDE SEQUENCE [LARGE SCALE GENOMIC DNA]</scope>
    <source>
        <strain evidence="5">Pf12B</strain>
    </source>
</reference>
<dbReference type="SUPFAM" id="SSF52540">
    <property type="entry name" value="P-loop containing nucleoside triphosphate hydrolases"/>
    <property type="match status" value="1"/>
</dbReference>
<dbReference type="Gene3D" id="3.40.50.300">
    <property type="entry name" value="P-loop containing nucleotide triphosphate hydrolases"/>
    <property type="match status" value="1"/>
</dbReference>